<dbReference type="PROSITE" id="PS50113">
    <property type="entry name" value="PAC"/>
    <property type="match status" value="1"/>
</dbReference>
<proteinExistence type="predicted"/>
<dbReference type="SUPFAM" id="SSF55785">
    <property type="entry name" value="PYP-like sensor domain (PAS domain)"/>
    <property type="match status" value="2"/>
</dbReference>
<dbReference type="InterPro" id="IPR000014">
    <property type="entry name" value="PAS"/>
</dbReference>
<dbReference type="SMART" id="SM00267">
    <property type="entry name" value="GGDEF"/>
    <property type="match status" value="1"/>
</dbReference>
<dbReference type="InterPro" id="IPR001610">
    <property type="entry name" value="PAC"/>
</dbReference>
<dbReference type="PANTHER" id="PTHR44757:SF2">
    <property type="entry name" value="BIOFILM ARCHITECTURE MAINTENANCE PROTEIN MBAA"/>
    <property type="match status" value="1"/>
</dbReference>
<dbReference type="SMART" id="SM00086">
    <property type="entry name" value="PAC"/>
    <property type="match status" value="2"/>
</dbReference>
<dbReference type="PROSITE" id="PS50112">
    <property type="entry name" value="PAS"/>
    <property type="match status" value="2"/>
</dbReference>
<evidence type="ECO:0000313" key="6">
    <source>
        <dbReference type="Proteomes" id="UP000743899"/>
    </source>
</evidence>
<evidence type="ECO:0000259" key="4">
    <source>
        <dbReference type="PROSITE" id="PS50887"/>
    </source>
</evidence>
<dbReference type="Pfam" id="PF00990">
    <property type="entry name" value="GGDEF"/>
    <property type="match status" value="1"/>
</dbReference>
<dbReference type="InterPro" id="IPR035965">
    <property type="entry name" value="PAS-like_dom_sf"/>
</dbReference>
<dbReference type="InterPro" id="IPR052155">
    <property type="entry name" value="Biofilm_reg_signaling"/>
</dbReference>
<dbReference type="Pfam" id="PF13426">
    <property type="entry name" value="PAS_9"/>
    <property type="match status" value="1"/>
</dbReference>
<dbReference type="Proteomes" id="UP000743899">
    <property type="component" value="Unassembled WGS sequence"/>
</dbReference>
<feature type="domain" description="PAS" evidence="1">
    <location>
        <begin position="3"/>
        <end position="54"/>
    </location>
</feature>
<dbReference type="InterPro" id="IPR043128">
    <property type="entry name" value="Rev_trsase/Diguanyl_cyclase"/>
</dbReference>
<reference evidence="5 6" key="1">
    <citation type="submission" date="2020-01" db="EMBL/GenBank/DDBJ databases">
        <title>A novel Bacillus sp. from Pasinler.</title>
        <authorList>
            <person name="Adiguzel A."/>
            <person name="Ay H."/>
            <person name="Baltaci M.O."/>
        </authorList>
    </citation>
    <scope>NUCLEOTIDE SEQUENCE [LARGE SCALE GENOMIC DNA]</scope>
    <source>
        <strain evidence="5 6">P1</strain>
    </source>
</reference>
<dbReference type="Gene3D" id="3.20.20.450">
    <property type="entry name" value="EAL domain"/>
    <property type="match status" value="1"/>
</dbReference>
<evidence type="ECO:0000259" key="1">
    <source>
        <dbReference type="PROSITE" id="PS50112"/>
    </source>
</evidence>
<dbReference type="InterPro" id="IPR001633">
    <property type="entry name" value="EAL_dom"/>
</dbReference>
<dbReference type="CDD" id="cd00130">
    <property type="entry name" value="PAS"/>
    <property type="match status" value="2"/>
</dbReference>
<accession>A0ABX0A4B2</accession>
<organism evidence="5 6">
    <name type="scientific">Pallidibacillus pasinlerensis</name>
    <dbReference type="NCBI Taxonomy" id="2703818"/>
    <lineage>
        <taxon>Bacteria</taxon>
        <taxon>Bacillati</taxon>
        <taxon>Bacillota</taxon>
        <taxon>Bacilli</taxon>
        <taxon>Bacillales</taxon>
        <taxon>Bacillaceae</taxon>
        <taxon>Pallidibacillus</taxon>
    </lineage>
</organism>
<feature type="domain" description="PAC" evidence="2">
    <location>
        <begin position="81"/>
        <end position="133"/>
    </location>
</feature>
<dbReference type="PROSITE" id="PS50883">
    <property type="entry name" value="EAL"/>
    <property type="match status" value="1"/>
</dbReference>
<evidence type="ECO:0000259" key="2">
    <source>
        <dbReference type="PROSITE" id="PS50113"/>
    </source>
</evidence>
<protein>
    <submittedName>
        <fullName evidence="5">EAL domain-containing protein</fullName>
    </submittedName>
</protein>
<dbReference type="SUPFAM" id="SSF55073">
    <property type="entry name" value="Nucleotide cyclase"/>
    <property type="match status" value="1"/>
</dbReference>
<feature type="domain" description="PAS" evidence="1">
    <location>
        <begin position="134"/>
        <end position="204"/>
    </location>
</feature>
<dbReference type="InterPro" id="IPR035919">
    <property type="entry name" value="EAL_sf"/>
</dbReference>
<dbReference type="SMART" id="SM00091">
    <property type="entry name" value="PAS"/>
    <property type="match status" value="2"/>
</dbReference>
<dbReference type="NCBIfam" id="TIGR00254">
    <property type="entry name" value="GGDEF"/>
    <property type="match status" value="1"/>
</dbReference>
<dbReference type="PANTHER" id="PTHR44757">
    <property type="entry name" value="DIGUANYLATE CYCLASE DGCP"/>
    <property type="match status" value="1"/>
</dbReference>
<dbReference type="EMBL" id="JAACYS010000020">
    <property type="protein sequence ID" value="NCU17379.1"/>
    <property type="molecule type" value="Genomic_DNA"/>
</dbReference>
<dbReference type="CDD" id="cd01948">
    <property type="entry name" value="EAL"/>
    <property type="match status" value="1"/>
</dbReference>
<dbReference type="InterPro" id="IPR013767">
    <property type="entry name" value="PAS_fold"/>
</dbReference>
<comment type="caution">
    <text evidence="5">The sequence shown here is derived from an EMBL/GenBank/DDBJ whole genome shotgun (WGS) entry which is preliminary data.</text>
</comment>
<dbReference type="SUPFAM" id="SSF141868">
    <property type="entry name" value="EAL domain-like"/>
    <property type="match status" value="1"/>
</dbReference>
<dbReference type="InterPro" id="IPR000700">
    <property type="entry name" value="PAS-assoc_C"/>
</dbReference>
<evidence type="ECO:0000259" key="3">
    <source>
        <dbReference type="PROSITE" id="PS50883"/>
    </source>
</evidence>
<feature type="domain" description="EAL" evidence="3">
    <location>
        <begin position="435"/>
        <end position="688"/>
    </location>
</feature>
<evidence type="ECO:0000313" key="5">
    <source>
        <dbReference type="EMBL" id="NCU17379.1"/>
    </source>
</evidence>
<dbReference type="InterPro" id="IPR029787">
    <property type="entry name" value="Nucleotide_cyclase"/>
</dbReference>
<sequence>MISSEELRDLYDIKYALDQSAIIAITDPKGNIRYVNDLFCEITGYMKEELIGKNHRILNSGLHSKEYFKNMYRTIGTGNVWKGEFRNKKKDGSYYWVHSTIVPFLNEKGKPYQYISIRTDITKEKLLEEEIRKSNEKYRLIAENSSDLISIIEENGDFVYVSPSYTSLLGYNLPHLESGNLFDLIAPRDIEFVKEKITSCFNRAKDKLQIEFQLQDVYGKLIDVEASFNIVKSYDDSNKDLLTVVIRDIRDRKKIEEEINYLAYHDSLTGLPNRRLFMSNLRTEIMDQKFSRSKLALLFIDIDDFKTINDECGHDIADQLLVEIARKLKKSLKPQDLIARLGGDEFIILLKNIDSKTEIEDYLNDLLQKAHQPIVLGKDTHYVNFSVGVAIYPEHGKNGEDLLKNADAALHLAKKQGKNGYAFYDINLENESLEKRLLENAMRDAIINQQFYLEYQPKLNIKTGQLIGMEALVRWNHPVIGRIPPGKFIPLAEETGMIIPLGEWILKESCEQIVKWQEMGYPYLPVSVNVSVRQLDDNEFINKVEKILKETQINPAMLELEVTESVFADVKNAAEILQQIRNLGIQVSIDDFGTGYSSLTYIKHLPIDTLKVDQSFVKDIHVNEESRAIIKAVITLANSIGINVIAEGVEMKEHVVELVNEGCKLGQGYYFSKPLSVQDFEQFMQQHYRVKEK</sequence>
<dbReference type="CDD" id="cd01949">
    <property type="entry name" value="GGDEF"/>
    <property type="match status" value="1"/>
</dbReference>
<gene>
    <name evidence="5" type="ORF">GW534_06285</name>
</gene>
<dbReference type="Pfam" id="PF00989">
    <property type="entry name" value="PAS"/>
    <property type="match status" value="1"/>
</dbReference>
<dbReference type="Pfam" id="PF00563">
    <property type="entry name" value="EAL"/>
    <property type="match status" value="1"/>
</dbReference>
<feature type="domain" description="GGDEF" evidence="4">
    <location>
        <begin position="293"/>
        <end position="426"/>
    </location>
</feature>
<dbReference type="Gene3D" id="3.30.450.20">
    <property type="entry name" value="PAS domain"/>
    <property type="match status" value="2"/>
</dbReference>
<name>A0ABX0A4B2_9BACI</name>
<dbReference type="Gene3D" id="3.30.70.270">
    <property type="match status" value="1"/>
</dbReference>
<dbReference type="NCBIfam" id="TIGR00229">
    <property type="entry name" value="sensory_box"/>
    <property type="match status" value="2"/>
</dbReference>
<dbReference type="PROSITE" id="PS50887">
    <property type="entry name" value="GGDEF"/>
    <property type="match status" value="1"/>
</dbReference>
<dbReference type="SMART" id="SM00052">
    <property type="entry name" value="EAL"/>
    <property type="match status" value="1"/>
</dbReference>
<keyword evidence="6" id="KW-1185">Reference proteome</keyword>
<dbReference type="InterPro" id="IPR000160">
    <property type="entry name" value="GGDEF_dom"/>
</dbReference>